<comment type="subcellular location">
    <subcellularLocation>
        <location evidence="1">Membrane</location>
        <topology evidence="1">Multi-pass membrane protein</topology>
    </subcellularLocation>
</comment>
<dbReference type="InterPro" id="IPR020846">
    <property type="entry name" value="MFS_dom"/>
</dbReference>
<feature type="transmembrane region" description="Helical" evidence="3">
    <location>
        <begin position="2302"/>
        <end position="2322"/>
    </location>
</feature>
<proteinExistence type="predicted"/>
<feature type="transmembrane region" description="Helical" evidence="3">
    <location>
        <begin position="2242"/>
        <end position="2261"/>
    </location>
</feature>
<comment type="caution">
    <text evidence="7">The sequence shown here is derived from an EMBL/GenBank/DDBJ whole genome shotgun (WGS) entry which is preliminary data.</text>
</comment>
<dbReference type="InterPro" id="IPR011701">
    <property type="entry name" value="MFS"/>
</dbReference>
<dbReference type="PROSITE" id="PS50994">
    <property type="entry name" value="INTEGRASE"/>
    <property type="match status" value="1"/>
</dbReference>
<dbReference type="InterPro" id="IPR001214">
    <property type="entry name" value="SET_dom"/>
</dbReference>
<dbReference type="Gene3D" id="2.170.270.10">
    <property type="entry name" value="SET domain"/>
    <property type="match status" value="1"/>
</dbReference>
<feature type="compositionally biased region" description="Acidic residues" evidence="2">
    <location>
        <begin position="715"/>
        <end position="725"/>
    </location>
</feature>
<feature type="transmembrane region" description="Helical" evidence="3">
    <location>
        <begin position="2434"/>
        <end position="2459"/>
    </location>
</feature>
<feature type="transmembrane region" description="Helical" evidence="3">
    <location>
        <begin position="2057"/>
        <end position="2077"/>
    </location>
</feature>
<dbReference type="SMART" id="SM00317">
    <property type="entry name" value="SET"/>
    <property type="match status" value="1"/>
</dbReference>
<dbReference type="Pfam" id="PF07690">
    <property type="entry name" value="MFS_1"/>
    <property type="match status" value="1"/>
</dbReference>
<feature type="compositionally biased region" description="Basic residues" evidence="2">
    <location>
        <begin position="775"/>
        <end position="784"/>
    </location>
</feature>
<feature type="transmembrane region" description="Helical" evidence="3">
    <location>
        <begin position="2328"/>
        <end position="2354"/>
    </location>
</feature>
<feature type="domain" description="Integrase catalytic" evidence="6">
    <location>
        <begin position="1713"/>
        <end position="1868"/>
    </location>
</feature>
<keyword evidence="3" id="KW-0812">Transmembrane</keyword>
<evidence type="ECO:0000313" key="7">
    <source>
        <dbReference type="EMBL" id="KAK6742063.1"/>
    </source>
</evidence>
<gene>
    <name evidence="7" type="primary">Necator_chrIII.g10512</name>
    <name evidence="7" type="ORF">RB195_009747</name>
</gene>
<dbReference type="SUPFAM" id="SSF103473">
    <property type="entry name" value="MFS general substrate transporter"/>
    <property type="match status" value="1"/>
</dbReference>
<dbReference type="SUPFAM" id="SSF53098">
    <property type="entry name" value="Ribonuclease H-like"/>
    <property type="match status" value="1"/>
</dbReference>
<name>A0ABR1CUS6_NECAM</name>
<evidence type="ECO:0000256" key="1">
    <source>
        <dbReference type="ARBA" id="ARBA00004141"/>
    </source>
</evidence>
<dbReference type="PANTHER" id="PTHR45757">
    <property type="entry name" value="PROTEIN CBG23364-RELATED"/>
    <property type="match status" value="1"/>
</dbReference>
<dbReference type="Gene3D" id="1.20.1250.20">
    <property type="entry name" value="MFS general substrate transporter like domains"/>
    <property type="match status" value="2"/>
</dbReference>
<feature type="domain" description="SET" evidence="4">
    <location>
        <begin position="1077"/>
        <end position="1184"/>
    </location>
</feature>
<evidence type="ECO:0000256" key="3">
    <source>
        <dbReference type="SAM" id="Phobius"/>
    </source>
</evidence>
<feature type="compositionally biased region" description="Acidic residues" evidence="2">
    <location>
        <begin position="920"/>
        <end position="938"/>
    </location>
</feature>
<dbReference type="EMBL" id="JAVFWL010000003">
    <property type="protein sequence ID" value="KAK6742063.1"/>
    <property type="molecule type" value="Genomic_DNA"/>
</dbReference>
<dbReference type="PANTHER" id="PTHR45757:SF18">
    <property type="entry name" value="MAJOR FACILITATOR SUPERFAMILY (MFS) PROFILE DOMAIN-CONTAINING PROTEIN"/>
    <property type="match status" value="1"/>
</dbReference>
<feature type="transmembrane region" description="Helical" evidence="3">
    <location>
        <begin position="2156"/>
        <end position="2181"/>
    </location>
</feature>
<feature type="region of interest" description="Disordered" evidence="2">
    <location>
        <begin position="917"/>
        <end position="992"/>
    </location>
</feature>
<keyword evidence="3" id="KW-0472">Membrane</keyword>
<dbReference type="Pfam" id="PF00856">
    <property type="entry name" value="SET"/>
    <property type="match status" value="1"/>
</dbReference>
<dbReference type="Gene3D" id="3.30.420.10">
    <property type="entry name" value="Ribonuclease H-like superfamily/Ribonuclease H"/>
    <property type="match status" value="1"/>
</dbReference>
<dbReference type="InterPro" id="IPR036397">
    <property type="entry name" value="RNaseH_sf"/>
</dbReference>
<evidence type="ECO:0000259" key="4">
    <source>
        <dbReference type="PROSITE" id="PS50280"/>
    </source>
</evidence>
<feature type="transmembrane region" description="Helical" evidence="3">
    <location>
        <begin position="2471"/>
        <end position="2493"/>
    </location>
</feature>
<keyword evidence="8" id="KW-1185">Reference proteome</keyword>
<feature type="transmembrane region" description="Helical" evidence="3">
    <location>
        <begin position="2211"/>
        <end position="2230"/>
    </location>
</feature>
<feature type="transmembrane region" description="Helical" evidence="3">
    <location>
        <begin position="2404"/>
        <end position="2422"/>
    </location>
</feature>
<dbReference type="Proteomes" id="UP001303046">
    <property type="component" value="Unassembled WGS sequence"/>
</dbReference>
<evidence type="ECO:0000256" key="2">
    <source>
        <dbReference type="SAM" id="MobiDB-lite"/>
    </source>
</evidence>
<reference evidence="7 8" key="1">
    <citation type="submission" date="2023-08" db="EMBL/GenBank/DDBJ databases">
        <title>A Necator americanus chromosomal reference genome.</title>
        <authorList>
            <person name="Ilik V."/>
            <person name="Petrzelkova K.J."/>
            <person name="Pardy F."/>
            <person name="Fuh T."/>
            <person name="Niatou-Singa F.S."/>
            <person name="Gouil Q."/>
            <person name="Baker L."/>
            <person name="Ritchie M.E."/>
            <person name="Jex A.R."/>
            <person name="Gazzola D."/>
            <person name="Li H."/>
            <person name="Toshio Fujiwara R."/>
            <person name="Zhan B."/>
            <person name="Aroian R.V."/>
            <person name="Pafco B."/>
            <person name="Schwarz E.M."/>
        </authorList>
    </citation>
    <scope>NUCLEOTIDE SEQUENCE [LARGE SCALE GENOMIC DNA]</scope>
    <source>
        <strain evidence="7 8">Aroian</strain>
        <tissue evidence="7">Whole animal</tissue>
    </source>
</reference>
<sequence length="2495" mass="280935">MSESRQTRRERKTEQDAEHKRIGDLAKMLIPRWIASKRIQGLTVELTEDVYYPKPEWDSYHYCVMCGAHGRFRLAQHILRKHPDLSHRSDEFKVVEQVSRGITERMKKASIDMHKVLAPATSREYRIYREIFEQLRECGIPVKGSYEEPDVVTPAQTQDQMLKVMTDLRDQIVRQIGADFTNEPGPSGVESQAALPSVIVKEQPGPTCPPTWSAPLIPRCRQYRVPDDPDYIGGAKVDKQFTSPPCKELMFAHQWDDFKDGYTEQRFNVPNSLQTSQDHPLFQRYREYLESIMIIPVDGGSSMEIENKGRATYVSYLCRFMLVAMRSRRRLGRIVTMDDAIFSSGILLSFFETIQKAKVPVTTRKGFIKALSTWYHFLLLVLNTGMGQQRLAEVEQARYRVKDILDRMKGEEKIQVSFRGVLPRRQRKAETLYCVVRMIVTHNRVLNAMREIYSEFADTHNLERREYNYFMGALMAYIVHCNTARNECIYKMMYGSIYPPSDREPSETGLQKKSITRRDGVMEDYWVGVYGKGKTAERIREESTYRGNFFVIDEVSRLLVEMYTRMREWVAERNEIRLASIKQPDSPFFLSWFGRAVSRSMVPRLMRRFFTNSGCDSLNISCNTSRHQTARLQYERYLEKSYRNQQMPGYAIEGHKPLTQLLNYNDSYISACAIAYSRLKKYADREARKNADIIERVRSMVKIVNLKEELTREQEEAEIGEDLETPESVAAATAAAVTDDGETTSLSSAEGSDYEATAVSAREHTRSTSPQLLRRSARQQKRMRKDPYTFEVETEGVGEAGALERSSSSSTASSSPLVRRRKYPPVKGESSSSAQLSAGGDYRIDEEPVSMLVDPDELAFESVEPSAAELGEDAARRDQLRKTCRRTDTEFVAEKPVKRIDIDVYSSSANTQQIRFSLVIDDEDDEEDDDDEKEEYETGTDSRVTDDRRTFASPSSLLPSPPEVGPVKSDDGGDGSGSNGGDDSGDSSNSTSDRLVIVDEPAKGTAPPTSSTPQSLAITAAAANSQLTESTQRQEMVDVVTVRLQQLNATEYTGGLTSFSTDFERRDFLRRRQQDFPWVEIREIPSIGGRGVFAKVPIPKDSVVCDYRGLVKNLKEVDEMLTTLTTERRKYVEAYLVQYTGSSKHPNLANHVYTTLIEGRLDSMVYFRAIREIKVGEQLLWDYGKQYNKEFLRKKCICNVCDPQLVEESTACLKPLTTTEVATAKLEAKAEPWSGDPSLSQQVFGSALRRAPFGVRDLLLSAARKAGAGGFLLEDVGGDAFTAYARSRNVVFGVSGEEHFTADITVPPDCTNNLCRMLLAAYKDAYRRRNAVILILKRMDRDRHPAVLLLGPRLPVSSKQRYSCCLAYVGHNDKVYPVKRQTIGTSSRQPIDAEYRAGTLLHFPTLSDFPPLSVLLARWRVFQNFIRPQFSSGQIEKVPQTWESEMSVMTHRSVTRDAVGVTATLVTFQVEIAAIACDSLFSREYEEEEVRRRSVVVFGGSGEFCVFRLSTVCFGCQPEMGRVFQNFIRPQFSSGQIEKVPQTWESEMSVMTHRSVTRDAVGVTATLVTFQVEIAAIACDSLFSREYEEEEIEKVLKLGESEMSVMTHRSVTRDLRWCVTATLVTSVGNRGTSPAIAVFEGMSRRSEGEDDLFGWWFSAVLESFVCLPSTVCFGCQPEMGLSNVSGTPPRSFVFSIIRDACGAVAEVEWRWRHGVGAIRTGVVDFVLRNRPSYVLRVPPPNLSKLAICTPIPNQTTDIVVKAVINYVIAKHGIPNEIVSDRGSNYTSEVFSQINKILGISNKLTTSYNHKANEQVERMVKVITDSLTAYCSDAKDLWSDFLQPIVFAYNTTINDTTGYSSFFVAYGRHPITWSDIVRQLPTTISYATDSFADQFSTVLQTTIIEFGDQIAKQTAKYKSGYDFHNKVFFKDVSIGDLVLLRDDTVRPKFTHQWKGPFKVEQISRPNVTIINLIGRQERQLVHINRLKIYFPRSSSANVSTSKQILHSPTNIQKETSDDSEHNLRRSYRLHIKRSSSSGFNDSDDYRQVLCGCAGANRYGILALTLCYLSFLMSSLIAFNATFVAMMDKTTSPLYNGSITDDIDWQSSELSIGDRRLSFDVMEKSLTFAGGFTGAMLITFPLNMLLQRFGTHKVMTVVGVVCTLMVAVTPVIVCWSFPVFVVVRIISGISISNSFPVAGAVINEWASTKEKGFFIAVLSAYVELSALFTMPISGLVATKVSWDFVFYLHAVILGIFTVLWAVYYRDKPKKHPFVARGEWQKISLGKKPVSGKTSPPLQRIFRSMVIWAIWIAVIGNFLVSQFTISYSPLYLSYVLGFPTMTAGFLTIAPLAAQLVIKMFTGLASDRLRCLPEVGKLRLFNSIALLGSGLFFILLSVVPPAGNASDVILIIIPVALLGFSSGGYPKCAVMVSQQHSPFVMSIVQIVACFSLLIGSFVVPALTKNDTFDQWRTVFLIYAFVLTLSNTIFIAFARFVCIY</sequence>
<feature type="compositionally biased region" description="Low complexity" evidence="2">
    <location>
        <begin position="795"/>
        <end position="815"/>
    </location>
</feature>
<organism evidence="7 8">
    <name type="scientific">Necator americanus</name>
    <name type="common">Human hookworm</name>
    <dbReference type="NCBI Taxonomy" id="51031"/>
    <lineage>
        <taxon>Eukaryota</taxon>
        <taxon>Metazoa</taxon>
        <taxon>Ecdysozoa</taxon>
        <taxon>Nematoda</taxon>
        <taxon>Chromadorea</taxon>
        <taxon>Rhabditida</taxon>
        <taxon>Rhabditina</taxon>
        <taxon>Rhabditomorpha</taxon>
        <taxon>Strongyloidea</taxon>
        <taxon>Ancylostomatidae</taxon>
        <taxon>Bunostominae</taxon>
        <taxon>Necator</taxon>
    </lineage>
</organism>
<protein>
    <recommendedName>
        <fullName evidence="9">Integrase core domain protein</fullName>
    </recommendedName>
</protein>
<accession>A0ABR1CUS6</accession>
<dbReference type="InterPro" id="IPR001584">
    <property type="entry name" value="Integrase_cat-core"/>
</dbReference>
<feature type="transmembrane region" description="Helical" evidence="3">
    <location>
        <begin position="2123"/>
        <end position="2144"/>
    </location>
</feature>
<dbReference type="PROSITE" id="PS50850">
    <property type="entry name" value="MFS"/>
    <property type="match status" value="1"/>
</dbReference>
<evidence type="ECO:0000313" key="8">
    <source>
        <dbReference type="Proteomes" id="UP001303046"/>
    </source>
</evidence>
<feature type="domain" description="Major facilitator superfamily (MFS) profile" evidence="5">
    <location>
        <begin position="2072"/>
        <end position="2493"/>
    </location>
</feature>
<keyword evidence="3" id="KW-1133">Transmembrane helix</keyword>
<feature type="compositionally biased region" description="Low complexity" evidence="2">
    <location>
        <begin position="729"/>
        <end position="738"/>
    </location>
</feature>
<dbReference type="InterPro" id="IPR036259">
    <property type="entry name" value="MFS_trans_sf"/>
</dbReference>
<dbReference type="InterPro" id="IPR012337">
    <property type="entry name" value="RNaseH-like_sf"/>
</dbReference>
<evidence type="ECO:0000259" key="5">
    <source>
        <dbReference type="PROSITE" id="PS50850"/>
    </source>
</evidence>
<dbReference type="PROSITE" id="PS50280">
    <property type="entry name" value="SET"/>
    <property type="match status" value="1"/>
</dbReference>
<feature type="transmembrane region" description="Helical" evidence="3">
    <location>
        <begin position="2375"/>
        <end position="2398"/>
    </location>
</feature>
<dbReference type="SUPFAM" id="SSF82199">
    <property type="entry name" value="SET domain"/>
    <property type="match status" value="1"/>
</dbReference>
<dbReference type="InterPro" id="IPR046341">
    <property type="entry name" value="SET_dom_sf"/>
</dbReference>
<feature type="region of interest" description="Disordered" evidence="2">
    <location>
        <begin position="713"/>
        <end position="850"/>
    </location>
</feature>
<evidence type="ECO:0008006" key="9">
    <source>
        <dbReference type="Google" id="ProtNLM"/>
    </source>
</evidence>
<evidence type="ECO:0000259" key="6">
    <source>
        <dbReference type="PROSITE" id="PS50994"/>
    </source>
</evidence>